<evidence type="ECO:0000256" key="6">
    <source>
        <dbReference type="ARBA" id="ARBA00055988"/>
    </source>
</evidence>
<organism evidence="10 11">
    <name type="scientific">Acyrthosiphon pisum</name>
    <name type="common">Pea aphid</name>
    <dbReference type="NCBI Taxonomy" id="7029"/>
    <lineage>
        <taxon>Eukaryota</taxon>
        <taxon>Metazoa</taxon>
        <taxon>Ecdysozoa</taxon>
        <taxon>Arthropoda</taxon>
        <taxon>Hexapoda</taxon>
        <taxon>Insecta</taxon>
        <taxon>Pterygota</taxon>
        <taxon>Neoptera</taxon>
        <taxon>Paraneoptera</taxon>
        <taxon>Hemiptera</taxon>
        <taxon>Sternorrhyncha</taxon>
        <taxon>Aphidomorpha</taxon>
        <taxon>Aphidoidea</taxon>
        <taxon>Aphididae</taxon>
        <taxon>Macrosiphini</taxon>
        <taxon>Acyrthosiphon</taxon>
    </lineage>
</organism>
<feature type="compositionally biased region" description="Gly residues" evidence="8">
    <location>
        <begin position="1053"/>
        <end position="1065"/>
    </location>
</feature>
<dbReference type="PROSITE" id="PS50234">
    <property type="entry name" value="VWFA"/>
    <property type="match status" value="1"/>
</dbReference>
<evidence type="ECO:0000256" key="4">
    <source>
        <dbReference type="ARBA" id="ARBA00022946"/>
    </source>
</evidence>
<sequence length="1392" mass="156624">MSMILANVWKYRVGYRQFFIHNKQTQIQAMSSDRKRTGEGTNLNDDEGILKITIGDVKKLTKASKTPELVPIEYLNMTCNQEAMSHLRWMLQKDILGQDMFLIGKPGPLRRRLALAYLELTNKSVEFVSLSQDTTEADLKQRREIIGGTAKYINQSAVKAAIEGHVLILDGIEKAERNVLPILNNLLENREIHLEDGRFLVAPKTYDKLLQEHGLEHMMKWNLVRVSEDFFVIALGLPVPTYNGIPLDPPLRSRFQARHIMTPSYTNMLNDLIAEYPTAPKEKLENVLSCAYALASPESSELGLHDFPIENVPVVAKLIYNNPSVSPNSVLKRLYPYESFMNPDGKRSVNGILSSFCPENGDEPTNRRVASVRRPDNQNEAEVVLDNSKRFTVPSGNSTFINVAAVFPEFVDTGYQNAVLSDLALSHSAADICIIGPRGSGKTAIVNRFATTFHYDVETISLYQDLTARDLIQQRTTLPNGDTVWKYSPLVVAAIEGKLAILDGLHRLHLSTLSVLHRLIQDRDLQLHDGTRLLRSDRYDKLAKKLGVDVMDKSNIIRVHSAFRIIALAEPPGGTIPQWITPEVLNMFIFHELRPLSAVEELKIVQHLYPNSVKPMKRLVAVTKKLRESSDIYLNSLAPSLSTRQLLRISKRLDKYPDSDFYSIVNKACLSQFLPQLTKQILEKTLYSCSIQPISENVEDSSINCKYDDDYLTIGNTTIARYKTSASSKVPNILFYNLPQHLKQLELMLQDFVLGEHLLLVGNQGVGKNKLVDRFLQLVNRPREYIQLHRDTTVQSLTSQQTVIDGVLQIEDSPLVKAVKNGYVLVIDEADKAPAHVTCVLKNLVETGNMRLADGRQIISNSNIVNDDSMIVLHPDFRMIVLANRPGFPFLGNNLFSTLGDVFSCHIVDNPSRESETQLLKSYGPDVSVEVIDQVIAAFGDLRQLFDQNLVSYPYSTREAVNIIKHLQIYPQDTLLDAIRNVFDFDCYSKEAQEVITNVLNKHKLPIKLSPWAGPTQKKNLQITVEKESGLDVSSPKHGKVDEKNEPHVGGNTWAGGTGGRDTAGLGGKGGPYRLDAKHKVFQVSDAEKDAVPEHVKEAARQMGQKAYKERLKEIEMTEYDDKVYNEYSLPVKNQVQALRVILNSLQAKSQERQWVRHQTSGELDDSKLIEGVIGERSIYRKRGNVDPQIGAPQLKPKRLRFIVDVSGSMYRFNNYDGRLDRELEAVIMVMEALSGFEDKISYDIVGHSGETECLKFVDKSNPPTDNKRRLDVIKKMHAHTQFCMAGDNTLQSVIYAQKTLEAERTDFDEAIIILLSDANLSRYNIRPDRLAAALNLSKDVQSFAIFIGSLGDQADMLTKSLPAGKSFVCMDLKNIPQIIQQIFMSSIMSVF</sequence>
<evidence type="ECO:0000256" key="7">
    <source>
        <dbReference type="ARBA" id="ARBA00070377"/>
    </source>
</evidence>
<dbReference type="CTD" id="53434"/>
<protein>
    <recommendedName>
        <fullName evidence="7">von Willebrand factor A domain-containing protein 8</fullName>
    </recommendedName>
</protein>
<keyword evidence="2" id="KW-0547">Nucleotide-binding</keyword>
<proteinExistence type="predicted"/>
<dbReference type="GO" id="GO:0005739">
    <property type="term" value="C:mitochondrion"/>
    <property type="evidence" value="ECO:0007669"/>
    <property type="project" value="UniProtKB-SubCell"/>
</dbReference>
<dbReference type="GeneID" id="100165773"/>
<keyword evidence="11" id="KW-1185">Reference proteome</keyword>
<dbReference type="RefSeq" id="XP_001946036.2">
    <property type="nucleotide sequence ID" value="XM_001946001.4"/>
</dbReference>
<evidence type="ECO:0000256" key="3">
    <source>
        <dbReference type="ARBA" id="ARBA00022840"/>
    </source>
</evidence>
<dbReference type="KEGG" id="api:100165773"/>
<dbReference type="InterPro" id="IPR011704">
    <property type="entry name" value="ATPase_dyneun-rel_AAA"/>
</dbReference>
<evidence type="ECO:0000256" key="8">
    <source>
        <dbReference type="SAM" id="MobiDB-lite"/>
    </source>
</evidence>
<dbReference type="FunFam" id="3.40.50.300:FF:000663">
    <property type="entry name" value="von Willebrand factor A domain containing 8"/>
    <property type="match status" value="1"/>
</dbReference>
<comment type="subcellular location">
    <subcellularLocation>
        <location evidence="1">Mitochondrion</location>
    </subcellularLocation>
</comment>
<name>A0A8R1W588_ACYPI</name>
<keyword evidence="5" id="KW-0496">Mitochondrion</keyword>
<evidence type="ECO:0000259" key="9">
    <source>
        <dbReference type="PROSITE" id="PS50234"/>
    </source>
</evidence>
<evidence type="ECO:0000313" key="11">
    <source>
        <dbReference type="Proteomes" id="UP000007819"/>
    </source>
</evidence>
<dbReference type="PANTHER" id="PTHR21610:SF9">
    <property type="entry name" value="VON WILLEBRAND FACTOR A DOMAIN-CONTAINING PROTEIN 8"/>
    <property type="match status" value="1"/>
</dbReference>
<reference evidence="11" key="1">
    <citation type="submission" date="2010-06" db="EMBL/GenBank/DDBJ databases">
        <authorList>
            <person name="Jiang H."/>
            <person name="Abraham K."/>
            <person name="Ali S."/>
            <person name="Alsbrooks S.L."/>
            <person name="Anim B.N."/>
            <person name="Anosike U.S."/>
            <person name="Attaway T."/>
            <person name="Bandaranaike D.P."/>
            <person name="Battles P.K."/>
            <person name="Bell S.N."/>
            <person name="Bell A.V."/>
            <person name="Beltran B."/>
            <person name="Bickham C."/>
            <person name="Bustamante Y."/>
            <person name="Caleb T."/>
            <person name="Canada A."/>
            <person name="Cardenas V."/>
            <person name="Carter K."/>
            <person name="Chacko J."/>
            <person name="Chandrabose M.N."/>
            <person name="Chavez D."/>
            <person name="Chavez A."/>
            <person name="Chen L."/>
            <person name="Chu H.-S."/>
            <person name="Claassen K.J."/>
            <person name="Cockrell R."/>
            <person name="Collins M."/>
            <person name="Cooper J.A."/>
            <person name="Cree A."/>
            <person name="Curry S.M."/>
            <person name="Da Y."/>
            <person name="Dao M.D."/>
            <person name="Das B."/>
            <person name="Davila M.-L."/>
            <person name="Davy-Carroll L."/>
            <person name="Denson S."/>
            <person name="Dinh H."/>
            <person name="Ebong V.E."/>
            <person name="Edwards J.R."/>
            <person name="Egan A."/>
            <person name="El-Daye J."/>
            <person name="Escobedo L."/>
            <person name="Fernandez S."/>
            <person name="Fernando P.R."/>
            <person name="Flagg N."/>
            <person name="Forbes L.D."/>
            <person name="Fowler R.G."/>
            <person name="Fu Q."/>
            <person name="Gabisi R.A."/>
            <person name="Ganer J."/>
            <person name="Garbino Pronczuk A."/>
            <person name="Garcia R.M."/>
            <person name="Garner T."/>
            <person name="Garrett T.E."/>
            <person name="Gonzalez D.A."/>
            <person name="Hamid H."/>
            <person name="Hawkins E.S."/>
            <person name="Hirani K."/>
            <person name="Hogues M.E."/>
            <person name="Hollins B."/>
            <person name="Hsiao C.-H."/>
            <person name="Jabil R."/>
            <person name="James M.L."/>
            <person name="Jhangiani S.N."/>
            <person name="Johnson B."/>
            <person name="Johnson Q."/>
            <person name="Joshi V."/>
            <person name="Kalu J.B."/>
            <person name="Kam C."/>
            <person name="Kashfia A."/>
            <person name="Keebler J."/>
            <person name="Kisamo H."/>
            <person name="Kovar C.L."/>
            <person name="Lago L.A."/>
            <person name="Lai C.-Y."/>
            <person name="Laidlaw J."/>
            <person name="Lara F."/>
            <person name="Le T.-K."/>
            <person name="Lee S.L."/>
            <person name="Legall F.H."/>
            <person name="Lemon S.J."/>
            <person name="Lewis L.R."/>
            <person name="Li B."/>
            <person name="Liu Y."/>
            <person name="Liu Y.-S."/>
            <person name="Lopez J."/>
            <person name="Lozado R.J."/>
            <person name="Lu J."/>
            <person name="Madu R.C."/>
            <person name="Maheshwari M."/>
            <person name="Maheshwari R."/>
            <person name="Malloy K."/>
            <person name="Martinez E."/>
            <person name="Mathew T."/>
            <person name="Mercado I.C."/>
            <person name="Mercado C."/>
            <person name="Meyer B."/>
            <person name="Montgomery K."/>
            <person name="Morgan M.B."/>
            <person name="Munidasa M."/>
            <person name="Nazareth L.V."/>
            <person name="Nelson J."/>
            <person name="Ng B.M."/>
            <person name="Nguyen N.B."/>
            <person name="Nguyen P.Q."/>
            <person name="Nguyen T."/>
            <person name="Obregon M."/>
            <person name="Okwuonu G.O."/>
            <person name="Onwere C.G."/>
            <person name="Orozco G."/>
            <person name="Parra A."/>
            <person name="Patel S."/>
            <person name="Patil S."/>
            <person name="Perez A."/>
            <person name="Perez Y."/>
            <person name="Pham C."/>
            <person name="Primus E.L."/>
            <person name="Pu L.-L."/>
            <person name="Puazo M."/>
            <person name="Qin X."/>
            <person name="Quiroz J.B."/>
            <person name="Reese J."/>
            <person name="Richards S."/>
            <person name="Rives C.M."/>
            <person name="Robberts R."/>
            <person name="Ruiz S.J."/>
            <person name="Ruiz M.J."/>
            <person name="Santibanez J."/>
            <person name="Schneider B.W."/>
            <person name="Sisson I."/>
            <person name="Smith M."/>
            <person name="Sodergren E."/>
            <person name="Song X.-Z."/>
            <person name="Song B.B."/>
            <person name="Summersgill H."/>
            <person name="Thelus R."/>
            <person name="Thornton R.D."/>
            <person name="Trejos Z.Y."/>
            <person name="Usmani K."/>
            <person name="Vattathil S."/>
            <person name="Villasana D."/>
            <person name="Walker D.L."/>
            <person name="Wang S."/>
            <person name="Wang K."/>
            <person name="White C.S."/>
            <person name="Williams A.C."/>
            <person name="Williamson J."/>
            <person name="Wilson K."/>
            <person name="Woghiren I.O."/>
            <person name="Woodworth J.R."/>
            <person name="Worley K.C."/>
            <person name="Wright R.A."/>
            <person name="Wu W."/>
            <person name="Young L."/>
            <person name="Zhang L."/>
            <person name="Zhang J."/>
            <person name="Zhu Y."/>
            <person name="Muzny D.M."/>
            <person name="Weinstock G."/>
            <person name="Gibbs R.A."/>
        </authorList>
    </citation>
    <scope>NUCLEOTIDE SEQUENCE [LARGE SCALE GENOMIC DNA]</scope>
    <source>
        <strain evidence="11">LSR1</strain>
    </source>
</reference>
<dbReference type="FunFam" id="3.40.50.300:FF:000587">
    <property type="entry name" value="von Willebrand factor A domain containing 8"/>
    <property type="match status" value="1"/>
</dbReference>
<feature type="region of interest" description="Disordered" evidence="8">
    <location>
        <begin position="1028"/>
        <end position="1065"/>
    </location>
</feature>
<dbReference type="Gene3D" id="3.40.50.410">
    <property type="entry name" value="von Willebrand factor, type A domain"/>
    <property type="match status" value="1"/>
</dbReference>
<accession>A0A8R1W588</accession>
<evidence type="ECO:0000313" key="10">
    <source>
        <dbReference type="EnsemblMetazoa" id="XP_001946036.2"/>
    </source>
</evidence>
<dbReference type="SMART" id="SM00382">
    <property type="entry name" value="AAA"/>
    <property type="match status" value="2"/>
</dbReference>
<evidence type="ECO:0000256" key="5">
    <source>
        <dbReference type="ARBA" id="ARBA00023128"/>
    </source>
</evidence>
<dbReference type="GO" id="GO:0032991">
    <property type="term" value="C:protein-containing complex"/>
    <property type="evidence" value="ECO:0007669"/>
    <property type="project" value="UniProtKB-ARBA"/>
</dbReference>
<dbReference type="Pfam" id="PF07728">
    <property type="entry name" value="AAA_5"/>
    <property type="match status" value="3"/>
</dbReference>
<comment type="function">
    <text evidence="6">Exhibits ATPase activity in vitro.</text>
</comment>
<keyword evidence="3" id="KW-0067">ATP-binding</keyword>
<keyword evidence="4" id="KW-0809">Transit peptide</keyword>
<dbReference type="SMART" id="SM00327">
    <property type="entry name" value="VWA"/>
    <property type="match status" value="1"/>
</dbReference>
<dbReference type="SUPFAM" id="SSF52540">
    <property type="entry name" value="P-loop containing nucleoside triphosphate hydrolases"/>
    <property type="match status" value="3"/>
</dbReference>
<feature type="domain" description="VWFA" evidence="9">
    <location>
        <begin position="1199"/>
        <end position="1383"/>
    </location>
</feature>
<dbReference type="InterPro" id="IPR002035">
    <property type="entry name" value="VWF_A"/>
</dbReference>
<dbReference type="GO" id="GO:0005524">
    <property type="term" value="F:ATP binding"/>
    <property type="evidence" value="ECO:0007669"/>
    <property type="project" value="UniProtKB-KW"/>
</dbReference>
<evidence type="ECO:0000256" key="1">
    <source>
        <dbReference type="ARBA" id="ARBA00004173"/>
    </source>
</evidence>
<reference evidence="10" key="2">
    <citation type="submission" date="2022-06" db="UniProtKB">
        <authorList>
            <consortium name="EnsemblMetazoa"/>
        </authorList>
    </citation>
    <scope>IDENTIFICATION</scope>
</reference>
<dbReference type="Gene3D" id="3.40.50.300">
    <property type="entry name" value="P-loop containing nucleotide triphosphate hydrolases"/>
    <property type="match status" value="3"/>
</dbReference>
<dbReference type="OrthoDB" id="5186at2759"/>
<dbReference type="Proteomes" id="UP000007819">
    <property type="component" value="Chromosome A1"/>
</dbReference>
<dbReference type="InterPro" id="IPR027417">
    <property type="entry name" value="P-loop_NTPase"/>
</dbReference>
<dbReference type="SUPFAM" id="SSF53300">
    <property type="entry name" value="vWA-like"/>
    <property type="match status" value="1"/>
</dbReference>
<dbReference type="PANTHER" id="PTHR21610">
    <property type="entry name" value="VON WILLEBRAND FACTOR A DOMAIN-CONTAINING PROTEIN 8"/>
    <property type="match status" value="1"/>
</dbReference>
<dbReference type="InterPro" id="IPR036465">
    <property type="entry name" value="vWFA_dom_sf"/>
</dbReference>
<evidence type="ECO:0000256" key="2">
    <source>
        <dbReference type="ARBA" id="ARBA00022741"/>
    </source>
</evidence>
<dbReference type="InterPro" id="IPR003593">
    <property type="entry name" value="AAA+_ATPase"/>
</dbReference>
<dbReference type="InterPro" id="IPR039891">
    <property type="entry name" value="VWA8"/>
</dbReference>
<dbReference type="GO" id="GO:0016887">
    <property type="term" value="F:ATP hydrolysis activity"/>
    <property type="evidence" value="ECO:0007669"/>
    <property type="project" value="InterPro"/>
</dbReference>
<dbReference type="EnsemblMetazoa" id="XM_001946001.5">
    <property type="protein sequence ID" value="XP_001946036.2"/>
    <property type="gene ID" value="LOC100165773"/>
</dbReference>